<dbReference type="RefSeq" id="WP_064509597.1">
    <property type="nucleotide sequence ID" value="NZ_JAYFSN010000003.1"/>
</dbReference>
<evidence type="ECO:0000256" key="3">
    <source>
        <dbReference type="ARBA" id="ARBA00023125"/>
    </source>
</evidence>
<evidence type="ECO:0000313" key="8">
    <source>
        <dbReference type="Proteomes" id="UP000077659"/>
    </source>
</evidence>
<comment type="similarity">
    <text evidence="1">Belongs to the LysR transcriptional regulatory family.</text>
</comment>
<dbReference type="STRING" id="1843580.A7D17_03145"/>
<dbReference type="GO" id="GO:0043565">
    <property type="term" value="F:sequence-specific DNA binding"/>
    <property type="evidence" value="ECO:0007669"/>
    <property type="project" value="TreeGrafter"/>
</dbReference>
<evidence type="ECO:0000256" key="2">
    <source>
        <dbReference type="ARBA" id="ARBA00023015"/>
    </source>
</evidence>
<dbReference type="OrthoDB" id="9810065at2"/>
<evidence type="ECO:0000256" key="1">
    <source>
        <dbReference type="ARBA" id="ARBA00009437"/>
    </source>
</evidence>
<dbReference type="GO" id="GO:0003700">
    <property type="term" value="F:DNA-binding transcription factor activity"/>
    <property type="evidence" value="ECO:0007669"/>
    <property type="project" value="InterPro"/>
</dbReference>
<feature type="domain" description="HTH lysR-type" evidence="5">
    <location>
        <begin position="1"/>
        <end position="59"/>
    </location>
</feature>
<evidence type="ECO:0000313" key="9">
    <source>
        <dbReference type="Proteomes" id="UP001303614"/>
    </source>
</evidence>
<dbReference type="GO" id="GO:0006351">
    <property type="term" value="P:DNA-templated transcription"/>
    <property type="evidence" value="ECO:0007669"/>
    <property type="project" value="TreeGrafter"/>
</dbReference>
<dbReference type="CDD" id="cd08422">
    <property type="entry name" value="PBP2_CrgA_like"/>
    <property type="match status" value="1"/>
</dbReference>
<accession>A0A1A9M947</accession>
<protein>
    <submittedName>
        <fullName evidence="7">LysR family transcriptional regulator</fullName>
    </submittedName>
</protein>
<evidence type="ECO:0000313" key="7">
    <source>
        <dbReference type="EMBL" id="OAG66748.1"/>
    </source>
</evidence>
<evidence type="ECO:0000259" key="5">
    <source>
        <dbReference type="PROSITE" id="PS50931"/>
    </source>
</evidence>
<dbReference type="InterPro" id="IPR000847">
    <property type="entry name" value="LysR_HTH_N"/>
</dbReference>
<dbReference type="SUPFAM" id="SSF53850">
    <property type="entry name" value="Periplasmic binding protein-like II"/>
    <property type="match status" value="1"/>
</dbReference>
<keyword evidence="9" id="KW-1185">Reference proteome</keyword>
<dbReference type="AlphaFoldDB" id="A0A1A9M947"/>
<dbReference type="InterPro" id="IPR058163">
    <property type="entry name" value="LysR-type_TF_proteobact-type"/>
</dbReference>
<comment type="caution">
    <text evidence="7">The sequence shown here is derived from an EMBL/GenBank/DDBJ whole genome shotgun (WGS) entry which is preliminary data.</text>
</comment>
<dbReference type="InterPro" id="IPR005119">
    <property type="entry name" value="LysR_subst-bd"/>
</dbReference>
<dbReference type="Pfam" id="PF00126">
    <property type="entry name" value="HTH_1"/>
    <property type="match status" value="1"/>
</dbReference>
<sequence>MNILQSIRSFVSTVDAGSIAGGAKLLGISAAAVSQNIARLEQHLGVRLLHRTTRSLALTEPGALYFEQVRQLERDLERARQLVAGPQQAPAGRLRVASTAAFARHVLAPMLPSLHQRYPQLEIELLCTDRLVQHPQENVDVSLRIEAQLEDGLVARCIAQVPFVVCAAPAYLARCGTPTSPDELKYHRCLLLRYPVDGRFLRWTFVRDSVRFQPQLGQAMVSDDVDALATMAAAGGGITRVAAFVVQPYLQRGQLQQLFLPESTSAGQVALEPLRLYLCVADRRDFTPKVRAFMDHIVERLPQEWQVAEPALAPG</sequence>
<dbReference type="PROSITE" id="PS50931">
    <property type="entry name" value="HTH_LYSR"/>
    <property type="match status" value="1"/>
</dbReference>
<keyword evidence="3" id="KW-0238">DNA-binding</keyword>
<dbReference type="EMBL" id="LXNG01000023">
    <property type="protein sequence ID" value="OAG66748.1"/>
    <property type="molecule type" value="Genomic_DNA"/>
</dbReference>
<evidence type="ECO:0000256" key="4">
    <source>
        <dbReference type="ARBA" id="ARBA00023163"/>
    </source>
</evidence>
<dbReference type="Pfam" id="PF03466">
    <property type="entry name" value="LysR_substrate"/>
    <property type="match status" value="1"/>
</dbReference>
<dbReference type="PANTHER" id="PTHR30537">
    <property type="entry name" value="HTH-TYPE TRANSCRIPTIONAL REGULATOR"/>
    <property type="match status" value="1"/>
</dbReference>
<reference evidence="6 9" key="2">
    <citation type="submission" date="2023-12" db="EMBL/GenBank/DDBJ databases">
        <title>Genome sequencing of Xanthomonas floridensis.</title>
        <authorList>
            <person name="Greer S."/>
            <person name="Harrison J."/>
            <person name="Grant M."/>
            <person name="Vicente J."/>
            <person name="Studholme D."/>
        </authorList>
    </citation>
    <scope>NUCLEOTIDE SEQUENCE [LARGE SCALE GENOMIC DNA]</scope>
    <source>
        <strain evidence="6 9">WHRI 8848</strain>
    </source>
</reference>
<name>A0A1A9M947_9XANT</name>
<dbReference type="Gene3D" id="3.40.190.290">
    <property type="match status" value="1"/>
</dbReference>
<dbReference type="EMBL" id="JAYFSO010000004">
    <property type="protein sequence ID" value="MEA5123087.1"/>
    <property type="molecule type" value="Genomic_DNA"/>
</dbReference>
<dbReference type="Gene3D" id="1.10.10.10">
    <property type="entry name" value="Winged helix-like DNA-binding domain superfamily/Winged helix DNA-binding domain"/>
    <property type="match status" value="1"/>
</dbReference>
<gene>
    <name evidence="7" type="ORF">A7D17_03145</name>
    <name evidence="6" type="ORF">VB146_04215</name>
</gene>
<keyword evidence="2" id="KW-0805">Transcription regulation</keyword>
<dbReference type="SUPFAM" id="SSF46785">
    <property type="entry name" value="Winged helix' DNA-binding domain"/>
    <property type="match status" value="1"/>
</dbReference>
<dbReference type="InterPro" id="IPR036390">
    <property type="entry name" value="WH_DNA-bd_sf"/>
</dbReference>
<evidence type="ECO:0000313" key="6">
    <source>
        <dbReference type="EMBL" id="MEA5123087.1"/>
    </source>
</evidence>
<dbReference type="FunFam" id="1.10.10.10:FF:000001">
    <property type="entry name" value="LysR family transcriptional regulator"/>
    <property type="match status" value="1"/>
</dbReference>
<dbReference type="InterPro" id="IPR036388">
    <property type="entry name" value="WH-like_DNA-bd_sf"/>
</dbReference>
<dbReference type="PANTHER" id="PTHR30537:SF17">
    <property type="entry name" value="LYSR-FAMILY REGULATORY PROTEIN"/>
    <property type="match status" value="1"/>
</dbReference>
<keyword evidence="4" id="KW-0804">Transcription</keyword>
<dbReference type="Proteomes" id="UP001303614">
    <property type="component" value="Unassembled WGS sequence"/>
</dbReference>
<reference evidence="7 8" key="1">
    <citation type="submission" date="2016-05" db="EMBL/GenBank/DDBJ databases">
        <title>Pathogenic, phenotypic and molecular characterisation of Xanthomonas nasturtii sp. nov. and Xanthomonas floridensis sp. nov., new species of Xanthomonas associated with watercress production in Florida.</title>
        <authorList>
            <person name="Vicente J.G."/>
            <person name="Rothwell S."/>
            <person name="Holub E.B."/>
            <person name="Studholme D.J."/>
        </authorList>
    </citation>
    <scope>NUCLEOTIDE SEQUENCE [LARGE SCALE GENOMIC DNA]</scope>
    <source>
        <strain evidence="7 8">WHRI 8848</strain>
    </source>
</reference>
<organism evidence="7 8">
    <name type="scientific">Xanthomonas floridensis</name>
    <dbReference type="NCBI Taxonomy" id="1843580"/>
    <lineage>
        <taxon>Bacteria</taxon>
        <taxon>Pseudomonadati</taxon>
        <taxon>Pseudomonadota</taxon>
        <taxon>Gammaproteobacteria</taxon>
        <taxon>Lysobacterales</taxon>
        <taxon>Lysobacteraceae</taxon>
        <taxon>Xanthomonas</taxon>
    </lineage>
</organism>
<dbReference type="Proteomes" id="UP000077659">
    <property type="component" value="Unassembled WGS sequence"/>
</dbReference>
<proteinExistence type="inferred from homology"/>